<dbReference type="Proteomes" id="UP000028045">
    <property type="component" value="Unassembled WGS sequence"/>
</dbReference>
<dbReference type="AlphaFoldDB" id="A0A084B276"/>
<organism evidence="3 4">
    <name type="scientific">Stachybotrys chartarum (strain CBS 109288 / IBT 7711)</name>
    <name type="common">Toxic black mold</name>
    <name type="synonym">Stilbospora chartarum</name>
    <dbReference type="NCBI Taxonomy" id="1280523"/>
    <lineage>
        <taxon>Eukaryota</taxon>
        <taxon>Fungi</taxon>
        <taxon>Dikarya</taxon>
        <taxon>Ascomycota</taxon>
        <taxon>Pezizomycotina</taxon>
        <taxon>Sordariomycetes</taxon>
        <taxon>Hypocreomycetidae</taxon>
        <taxon>Hypocreales</taxon>
        <taxon>Stachybotryaceae</taxon>
        <taxon>Stachybotrys</taxon>
    </lineage>
</organism>
<evidence type="ECO:0000259" key="2">
    <source>
        <dbReference type="Pfam" id="PF20150"/>
    </source>
</evidence>
<feature type="region of interest" description="Disordered" evidence="1">
    <location>
        <begin position="27"/>
        <end position="48"/>
    </location>
</feature>
<name>A0A084B276_STACB</name>
<dbReference type="HOGENOM" id="CLU_319864_0_0_1"/>
<dbReference type="InterPro" id="IPR045518">
    <property type="entry name" value="2EXR"/>
</dbReference>
<dbReference type="Pfam" id="PF20150">
    <property type="entry name" value="2EXR"/>
    <property type="match status" value="1"/>
</dbReference>
<keyword evidence="4" id="KW-1185">Reference proteome</keyword>
<dbReference type="OrthoDB" id="2546325at2759"/>
<dbReference type="PANTHER" id="PTHR35910:SF1">
    <property type="entry name" value="2EXR DOMAIN-CONTAINING PROTEIN"/>
    <property type="match status" value="1"/>
</dbReference>
<dbReference type="PANTHER" id="PTHR35910">
    <property type="entry name" value="2EXR DOMAIN-CONTAINING PROTEIN"/>
    <property type="match status" value="1"/>
</dbReference>
<sequence>MLSHSRLHHHDSATSDLKTTWLSAISTKPTRAESGTSEDENPPDSVINHDVSTLALDNDAETGHLRKTLYSKSHHHHNHPLYDTSALWKYDKDHVENPAYTAELDIHMQRAIDRYTRSVGCSLDFKRTVTSKNFLTMVTNERLRYMPDKGSRLDKILKRAESFGIRFNKIMLSLMQIEMQIEMPTYESSALVLSSCKTLLGLAGRYSYAVEKFFTVLDKVTAVIVAMSKNLDSEHQHSHHGIYSIFQASLAMVVDVFVDITASFGGQKTGTKERTIVTQFESRSGVILARFTRLRAEFYLQTLVHWCDRGVSSTETLFLLRRGFEDFRIETYPPAYLHILIKVCLSLQSHGEDAESSRWFRFFWVSREASSRMRRLLRAVVRGIPRVPRHPRLIRARIEFAKILQLDEVRYTEAVFVYEELSHYDLHSFGKCREEFLGLIEITKYRLSLLFESRPDLSHRAETLLINTYDSLKLKLCYSDEQVIIALARIVEYRRKQKRQGSISAAIKVIEEYILGLLVEERKKTMIFDVARTLAKMYRELASVEVGIKFIQHIKGQVVSGEHTVIEGHCGFGYGQIAHLDRRCFVFIHAFGQLLWGYEREKMLDEIIRDIYTKTCLYEAWSVSLRQTSRAIHVRLAVGARSQSRRLHQSSRLFRGFSAPSMVSSYFKLFTKIEHAKAVALAFRILESFSRRRPAVADVILLELQPISTEILVEVLKVGQLDIELGTIPFGQLNVIIRFLRERKNFSMLEHILHKHFARPKTMITTTTATFHPFPALPFDFRARTWELTVESRIVETVDWTAHRLPPMRHLSSSTAAPAQLQTCREAREHLTTHLDDEYRYEKAFFEITTTPYDGFDPVPKDDLQQERYVWLNFDNDMVAIRDTDLSNFRAVAHQVCRLRLERALSNE</sequence>
<protein>
    <recommendedName>
        <fullName evidence="2">2EXR domain-containing protein</fullName>
    </recommendedName>
</protein>
<proteinExistence type="predicted"/>
<dbReference type="EMBL" id="KL648229">
    <property type="protein sequence ID" value="KEY71655.1"/>
    <property type="molecule type" value="Genomic_DNA"/>
</dbReference>
<evidence type="ECO:0000313" key="4">
    <source>
        <dbReference type="Proteomes" id="UP000028045"/>
    </source>
</evidence>
<evidence type="ECO:0000256" key="1">
    <source>
        <dbReference type="SAM" id="MobiDB-lite"/>
    </source>
</evidence>
<evidence type="ECO:0000313" key="3">
    <source>
        <dbReference type="EMBL" id="KEY71655.1"/>
    </source>
</evidence>
<accession>A0A084B276</accession>
<gene>
    <name evidence="3" type="ORF">S7711_09623</name>
</gene>
<feature type="domain" description="2EXR" evidence="2">
    <location>
        <begin position="771"/>
        <end position="879"/>
    </location>
</feature>
<reference evidence="3 4" key="1">
    <citation type="journal article" date="2014" name="BMC Genomics">
        <title>Comparative genome sequencing reveals chemotype-specific gene clusters in the toxigenic black mold Stachybotrys.</title>
        <authorList>
            <person name="Semeiks J."/>
            <person name="Borek D."/>
            <person name="Otwinowski Z."/>
            <person name="Grishin N.V."/>
        </authorList>
    </citation>
    <scope>NUCLEOTIDE SEQUENCE [LARGE SCALE GENOMIC DNA]</scope>
    <source>
        <strain evidence="4">CBS 109288 / IBT 7711</strain>
    </source>
</reference>